<reference evidence="1 2" key="1">
    <citation type="submission" date="2017-11" db="EMBL/GenBank/DDBJ databases">
        <title>Draft genome sequence of Rhizobiales bacterium SY3-13.</title>
        <authorList>
            <person name="Sun C."/>
        </authorList>
    </citation>
    <scope>NUCLEOTIDE SEQUENCE [LARGE SCALE GENOMIC DNA]</scope>
    <source>
        <strain evidence="1 2">SY3-13</strain>
    </source>
</reference>
<dbReference type="OrthoDB" id="8858565at2"/>
<dbReference type="EMBL" id="PHIG01000024">
    <property type="protein sequence ID" value="PJK30653.1"/>
    <property type="molecule type" value="Genomic_DNA"/>
</dbReference>
<protein>
    <recommendedName>
        <fullName evidence="3">DUF2188 domain-containing protein</fullName>
    </recommendedName>
</protein>
<evidence type="ECO:0008006" key="3">
    <source>
        <dbReference type="Google" id="ProtNLM"/>
    </source>
</evidence>
<sequence>MASKGQHVIPSGGKWIVRRAGSLRASNTCNTYAEALSKATTIARNQGSGIFVHGKDGRIVRHIPVSKGGSKSK</sequence>
<evidence type="ECO:0000313" key="2">
    <source>
        <dbReference type="Proteomes" id="UP000229498"/>
    </source>
</evidence>
<dbReference type="InterPro" id="IPR018691">
    <property type="entry name" value="DUF2188"/>
</dbReference>
<gene>
    <name evidence="1" type="ORF">CVT23_05740</name>
</gene>
<evidence type="ECO:0000313" key="1">
    <source>
        <dbReference type="EMBL" id="PJK30653.1"/>
    </source>
</evidence>
<organism evidence="1 2">
    <name type="scientific">Minwuia thermotolerans</name>
    <dbReference type="NCBI Taxonomy" id="2056226"/>
    <lineage>
        <taxon>Bacteria</taxon>
        <taxon>Pseudomonadati</taxon>
        <taxon>Pseudomonadota</taxon>
        <taxon>Alphaproteobacteria</taxon>
        <taxon>Minwuiales</taxon>
        <taxon>Minwuiaceae</taxon>
        <taxon>Minwuia</taxon>
    </lineage>
</organism>
<dbReference type="RefSeq" id="WP_109794913.1">
    <property type="nucleotide sequence ID" value="NZ_PHIG01000024.1"/>
</dbReference>
<comment type="caution">
    <text evidence="1">The sequence shown here is derived from an EMBL/GenBank/DDBJ whole genome shotgun (WGS) entry which is preliminary data.</text>
</comment>
<dbReference type="Pfam" id="PF09954">
    <property type="entry name" value="DUF2188"/>
    <property type="match status" value="1"/>
</dbReference>
<proteinExistence type="predicted"/>
<name>A0A2M9G4L2_9PROT</name>
<dbReference type="AlphaFoldDB" id="A0A2M9G4L2"/>
<accession>A0A2M9G4L2</accession>
<dbReference type="Proteomes" id="UP000229498">
    <property type="component" value="Unassembled WGS sequence"/>
</dbReference>
<keyword evidence="2" id="KW-1185">Reference proteome</keyword>